<feature type="transmembrane region" description="Helical" evidence="8">
    <location>
        <begin position="382"/>
        <end position="400"/>
    </location>
</feature>
<feature type="transmembrane region" description="Helical" evidence="8">
    <location>
        <begin position="225"/>
        <end position="243"/>
    </location>
</feature>
<feature type="transmembrane region" description="Helical" evidence="8">
    <location>
        <begin position="359"/>
        <end position="376"/>
    </location>
</feature>
<feature type="transmembrane region" description="Helical" evidence="8">
    <location>
        <begin position="329"/>
        <end position="347"/>
    </location>
</feature>
<dbReference type="AlphaFoldDB" id="A0A150XB75"/>
<dbReference type="Pfam" id="PF13231">
    <property type="entry name" value="PMT_2"/>
    <property type="match status" value="1"/>
</dbReference>
<feature type="transmembrane region" description="Helical" evidence="8">
    <location>
        <begin position="172"/>
        <end position="205"/>
    </location>
</feature>
<evidence type="ECO:0000313" key="11">
    <source>
        <dbReference type="Proteomes" id="UP000075606"/>
    </source>
</evidence>
<keyword evidence="3" id="KW-0328">Glycosyltransferase</keyword>
<evidence type="ECO:0000256" key="7">
    <source>
        <dbReference type="ARBA" id="ARBA00023136"/>
    </source>
</evidence>
<feature type="transmembrane region" description="Helical" evidence="8">
    <location>
        <begin position="94"/>
        <end position="113"/>
    </location>
</feature>
<feature type="transmembrane region" description="Helical" evidence="8">
    <location>
        <begin position="272"/>
        <end position="294"/>
    </location>
</feature>
<feature type="transmembrane region" description="Helical" evidence="8">
    <location>
        <begin position="306"/>
        <end position="323"/>
    </location>
</feature>
<dbReference type="RefSeq" id="WP_084375647.1">
    <property type="nucleotide sequence ID" value="NZ_LRPC01000012.1"/>
</dbReference>
<dbReference type="PANTHER" id="PTHR33908:SF3">
    <property type="entry name" value="UNDECAPRENYL PHOSPHATE-ALPHA-4-AMINO-4-DEOXY-L-ARABINOSE ARABINOSYL TRANSFERASE"/>
    <property type="match status" value="1"/>
</dbReference>
<dbReference type="OrthoDB" id="9178203at2"/>
<keyword evidence="7 8" id="KW-0472">Membrane</keyword>
<dbReference type="GO" id="GO:0005886">
    <property type="term" value="C:plasma membrane"/>
    <property type="evidence" value="ECO:0007669"/>
    <property type="project" value="UniProtKB-SubCell"/>
</dbReference>
<feature type="transmembrane region" description="Helical" evidence="8">
    <location>
        <begin position="21"/>
        <end position="37"/>
    </location>
</feature>
<gene>
    <name evidence="10" type="ORF">AWW68_09090</name>
</gene>
<dbReference type="EMBL" id="LRPC01000012">
    <property type="protein sequence ID" value="KYG75973.1"/>
    <property type="molecule type" value="Genomic_DNA"/>
</dbReference>
<dbReference type="GO" id="GO:0009103">
    <property type="term" value="P:lipopolysaccharide biosynthetic process"/>
    <property type="evidence" value="ECO:0007669"/>
    <property type="project" value="UniProtKB-ARBA"/>
</dbReference>
<dbReference type="Proteomes" id="UP000075606">
    <property type="component" value="Unassembled WGS sequence"/>
</dbReference>
<sequence length="551" mass="64265">MILNKKEIVEFQWTHSRSASYLIFALISLLYFYNFHVNDIWTPNESFYAEAVREMFESGNFVDIKYNYEPRYNKPPLTYWAIAASSAIFGLNEFGIRLPIVLMALGSIWLTYLLGKRMYGQSGGYYAMIIMALGLQLLAVKQYASPEVPLTYFFTLTMYWFYRGYEDRSTKYLILSYIALGLTVLTKGFPYIIVLGGIVGFYILLKNWGQWKQLWRDIVFLKLPLGILIIGVIGLSWVIFMYVKDGQEFWDIYYTETFGRALQKKSNGMKPFFYVGVLSWTIIPYSLTFFYSIVYWIMNRKESKKVLFPIAWITVMFVIFTVSKGKIPTYIIQAHPALALMIVPMFIGDKVPKLAIKTIHFIISALLISGMTYLIFELNLSLAFYLIPFTLVVVTILFILKKDGFRFSLILPFWTMFGFMIVFTSFLPRMEAFRAYDEIGRIVTENEQIDKNTPLLLDAWLIQNLPYYTERKNLRDFSPAMINEYAEGNETLALLPKDHLKEINFKHDVLWEGLIYSFASESQFFKFTVAVNQALKGNTEKFETYVLIHKP</sequence>
<comment type="caution">
    <text evidence="10">The sequence shown here is derived from an EMBL/GenBank/DDBJ whole genome shotgun (WGS) entry which is preliminary data.</text>
</comment>
<organism evidence="10 11">
    <name type="scientific">Roseivirga spongicola</name>
    <dbReference type="NCBI Taxonomy" id="333140"/>
    <lineage>
        <taxon>Bacteria</taxon>
        <taxon>Pseudomonadati</taxon>
        <taxon>Bacteroidota</taxon>
        <taxon>Cytophagia</taxon>
        <taxon>Cytophagales</taxon>
        <taxon>Roseivirgaceae</taxon>
        <taxon>Roseivirga</taxon>
    </lineage>
</organism>
<protein>
    <recommendedName>
        <fullName evidence="9">Glycosyltransferase RgtA/B/C/D-like domain-containing protein</fullName>
    </recommendedName>
</protein>
<reference evidence="10 11" key="1">
    <citation type="submission" date="2016-01" db="EMBL/GenBank/DDBJ databases">
        <title>Genome sequencing of Roseivirga spongicola UST030701-084.</title>
        <authorList>
            <person name="Selvaratnam C."/>
            <person name="Thevarajoo S."/>
            <person name="Goh K.M."/>
            <person name="Ee R."/>
            <person name="Chan K.-G."/>
            <person name="Chong C.S."/>
        </authorList>
    </citation>
    <scope>NUCLEOTIDE SEQUENCE [LARGE SCALE GENOMIC DNA]</scope>
    <source>
        <strain evidence="10 11">UST030701-084</strain>
    </source>
</reference>
<dbReference type="InterPro" id="IPR038731">
    <property type="entry name" value="RgtA/B/C-like"/>
</dbReference>
<feature type="transmembrane region" description="Helical" evidence="8">
    <location>
        <begin position="407"/>
        <end position="427"/>
    </location>
</feature>
<accession>A0A150XB75</accession>
<evidence type="ECO:0000256" key="2">
    <source>
        <dbReference type="ARBA" id="ARBA00022475"/>
    </source>
</evidence>
<feature type="transmembrane region" description="Helical" evidence="8">
    <location>
        <begin position="125"/>
        <end position="144"/>
    </location>
</feature>
<evidence type="ECO:0000259" key="9">
    <source>
        <dbReference type="Pfam" id="PF13231"/>
    </source>
</evidence>
<dbReference type="PANTHER" id="PTHR33908">
    <property type="entry name" value="MANNOSYLTRANSFERASE YKCB-RELATED"/>
    <property type="match status" value="1"/>
</dbReference>
<keyword evidence="4" id="KW-0808">Transferase</keyword>
<evidence type="ECO:0000256" key="4">
    <source>
        <dbReference type="ARBA" id="ARBA00022679"/>
    </source>
</evidence>
<dbReference type="STRING" id="333140.AWW68_09090"/>
<dbReference type="GO" id="GO:0016763">
    <property type="term" value="F:pentosyltransferase activity"/>
    <property type="evidence" value="ECO:0007669"/>
    <property type="project" value="TreeGrafter"/>
</dbReference>
<dbReference type="InterPro" id="IPR050297">
    <property type="entry name" value="LipidA_mod_glycosyltrf_83"/>
</dbReference>
<feature type="domain" description="Glycosyltransferase RgtA/B/C/D-like" evidence="9">
    <location>
        <begin position="73"/>
        <end position="232"/>
    </location>
</feature>
<keyword evidence="5 8" id="KW-0812">Transmembrane</keyword>
<comment type="subcellular location">
    <subcellularLocation>
        <location evidence="1">Cell membrane</location>
        <topology evidence="1">Multi-pass membrane protein</topology>
    </subcellularLocation>
</comment>
<dbReference type="GO" id="GO:0010041">
    <property type="term" value="P:response to iron(III) ion"/>
    <property type="evidence" value="ECO:0007669"/>
    <property type="project" value="TreeGrafter"/>
</dbReference>
<evidence type="ECO:0000256" key="3">
    <source>
        <dbReference type="ARBA" id="ARBA00022676"/>
    </source>
</evidence>
<keyword evidence="2" id="KW-1003">Cell membrane</keyword>
<keyword evidence="11" id="KW-1185">Reference proteome</keyword>
<evidence type="ECO:0000256" key="6">
    <source>
        <dbReference type="ARBA" id="ARBA00022989"/>
    </source>
</evidence>
<evidence type="ECO:0000256" key="8">
    <source>
        <dbReference type="SAM" id="Phobius"/>
    </source>
</evidence>
<evidence type="ECO:0000256" key="5">
    <source>
        <dbReference type="ARBA" id="ARBA00022692"/>
    </source>
</evidence>
<name>A0A150XB75_9BACT</name>
<proteinExistence type="predicted"/>
<keyword evidence="6 8" id="KW-1133">Transmembrane helix</keyword>
<evidence type="ECO:0000313" key="10">
    <source>
        <dbReference type="EMBL" id="KYG75973.1"/>
    </source>
</evidence>
<evidence type="ECO:0000256" key="1">
    <source>
        <dbReference type="ARBA" id="ARBA00004651"/>
    </source>
</evidence>